<dbReference type="EMBL" id="JAUDFV010000149">
    <property type="protein sequence ID" value="KAL2719523.1"/>
    <property type="molecule type" value="Genomic_DNA"/>
</dbReference>
<evidence type="ECO:0000313" key="1">
    <source>
        <dbReference type="EMBL" id="KAL2719523.1"/>
    </source>
</evidence>
<sequence length="94" mass="10847">MLLLVSRSAITSADEVESKGKIDRDERKKEKDIQKVTITKALRFLPFLQRHTHYRDSLDTVHKHKGLRLGYALPWKVLPTRTPHGFQVARANGE</sequence>
<keyword evidence="2" id="KW-1185">Reference proteome</keyword>
<dbReference type="Proteomes" id="UP001607302">
    <property type="component" value="Unassembled WGS sequence"/>
</dbReference>
<name>A0ABD2AFW9_VESSQ</name>
<gene>
    <name evidence="1" type="ORF">V1478_010985</name>
</gene>
<dbReference type="AlphaFoldDB" id="A0ABD2AFW9"/>
<evidence type="ECO:0000313" key="2">
    <source>
        <dbReference type="Proteomes" id="UP001607302"/>
    </source>
</evidence>
<protein>
    <submittedName>
        <fullName evidence="1">Uncharacterized protein</fullName>
    </submittedName>
</protein>
<organism evidence="1 2">
    <name type="scientific">Vespula squamosa</name>
    <name type="common">Southern yellow jacket</name>
    <name type="synonym">Wasp</name>
    <dbReference type="NCBI Taxonomy" id="30214"/>
    <lineage>
        <taxon>Eukaryota</taxon>
        <taxon>Metazoa</taxon>
        <taxon>Ecdysozoa</taxon>
        <taxon>Arthropoda</taxon>
        <taxon>Hexapoda</taxon>
        <taxon>Insecta</taxon>
        <taxon>Pterygota</taxon>
        <taxon>Neoptera</taxon>
        <taxon>Endopterygota</taxon>
        <taxon>Hymenoptera</taxon>
        <taxon>Apocrita</taxon>
        <taxon>Aculeata</taxon>
        <taxon>Vespoidea</taxon>
        <taxon>Vespidae</taxon>
        <taxon>Vespinae</taxon>
        <taxon>Vespula</taxon>
    </lineage>
</organism>
<reference evidence="1 2" key="1">
    <citation type="journal article" date="2024" name="Ann. Entomol. Soc. Am.">
        <title>Genomic analyses of the southern and eastern yellowjacket wasps (Hymenoptera: Vespidae) reveal evolutionary signatures of social life.</title>
        <authorList>
            <person name="Catto M.A."/>
            <person name="Caine P.B."/>
            <person name="Orr S.E."/>
            <person name="Hunt B.G."/>
            <person name="Goodisman M.A.D."/>
        </authorList>
    </citation>
    <scope>NUCLEOTIDE SEQUENCE [LARGE SCALE GENOMIC DNA]</scope>
    <source>
        <strain evidence="1">233</strain>
        <tissue evidence="1">Head and thorax</tissue>
    </source>
</reference>
<comment type="caution">
    <text evidence="1">The sequence shown here is derived from an EMBL/GenBank/DDBJ whole genome shotgun (WGS) entry which is preliminary data.</text>
</comment>
<accession>A0ABD2AFW9</accession>
<proteinExistence type="predicted"/>